<name>A0A5C1K7N6_9CAUD</name>
<dbReference type="InterPro" id="IPR012337">
    <property type="entry name" value="RNaseH-like_sf"/>
</dbReference>
<sequence>MRFFCDAEFDVPTDSLISLAIVSEDGNREFYEVLEHKHIQDDWVKANVIPILQKDPIPFEEFQIRLEKFVSQFAGMNIIVNHPNDVIYFNKALLGEKGKWIMIQPLTFDIDDRLSGKGSKLLHNALFDARATREDWFKKNGYT</sequence>
<dbReference type="KEGG" id="vg:77936977"/>
<dbReference type="SUPFAM" id="SSF53098">
    <property type="entry name" value="Ribonuclease H-like"/>
    <property type="match status" value="1"/>
</dbReference>
<proteinExistence type="predicted"/>
<evidence type="ECO:0000313" key="2">
    <source>
        <dbReference type="Proteomes" id="UP000322144"/>
    </source>
</evidence>
<dbReference type="Proteomes" id="UP000322144">
    <property type="component" value="Segment"/>
</dbReference>
<dbReference type="Gene3D" id="3.30.420.10">
    <property type="entry name" value="Ribonuclease H-like superfamily/Ribonuclease H"/>
    <property type="match status" value="1"/>
</dbReference>
<protein>
    <submittedName>
        <fullName evidence="1">Uncharacterized protein</fullName>
    </submittedName>
</protein>
<evidence type="ECO:0000313" key="1">
    <source>
        <dbReference type="EMBL" id="QEM41956.1"/>
    </source>
</evidence>
<keyword evidence="2" id="KW-1185">Reference proteome</keyword>
<organism evidence="1 2">
    <name type="scientific">Pseudomonas phage vB_PaeM_PS119XW</name>
    <dbReference type="NCBI Taxonomy" id="2601632"/>
    <lineage>
        <taxon>Viruses</taxon>
        <taxon>Duplodnaviria</taxon>
        <taxon>Heunggongvirae</taxon>
        <taxon>Uroviricota</taxon>
        <taxon>Caudoviricetes</taxon>
        <taxon>Chimalliviridae</taxon>
        <taxon>Pawinskivirus</taxon>
        <taxon>Pawinskivirus PS119XW</taxon>
    </lineage>
</organism>
<reference evidence="1 2" key="1">
    <citation type="submission" date="2019-06" db="EMBL/GenBank/DDBJ databases">
        <title>A distant relative of Phikzvirus genus phages from a therapeutic phage collection.</title>
        <authorList>
            <person name="Hejnowicz M.S."/>
            <person name="Dabrowski K."/>
            <person name="Gawor J."/>
            <person name="Weber-Dabrowska B."/>
            <person name="Gromadka R."/>
            <person name="Lobocka M.B."/>
        </authorList>
    </citation>
    <scope>NUCLEOTIDE SEQUENCE [LARGE SCALE GENOMIC DNA]</scope>
</reference>
<dbReference type="GeneID" id="77936977"/>
<dbReference type="RefSeq" id="YP_010660967.1">
    <property type="nucleotide sequence ID" value="NC_070882.1"/>
</dbReference>
<dbReference type="GO" id="GO:0003676">
    <property type="term" value="F:nucleic acid binding"/>
    <property type="evidence" value="ECO:0007669"/>
    <property type="project" value="InterPro"/>
</dbReference>
<dbReference type="InterPro" id="IPR036397">
    <property type="entry name" value="RNaseH_sf"/>
</dbReference>
<accession>A0A5C1K7N6</accession>
<dbReference type="EMBL" id="MN103543">
    <property type="protein sequence ID" value="QEM41956.1"/>
    <property type="molecule type" value="Genomic_DNA"/>
</dbReference>